<evidence type="ECO:0000313" key="4">
    <source>
        <dbReference type="Proteomes" id="UP001595696"/>
    </source>
</evidence>
<feature type="transmembrane region" description="Helical" evidence="1">
    <location>
        <begin position="167"/>
        <end position="186"/>
    </location>
</feature>
<reference evidence="4" key="1">
    <citation type="journal article" date="2019" name="Int. J. Syst. Evol. Microbiol.">
        <title>The Global Catalogue of Microorganisms (GCM) 10K type strain sequencing project: providing services to taxonomists for standard genome sequencing and annotation.</title>
        <authorList>
            <consortium name="The Broad Institute Genomics Platform"/>
            <consortium name="The Broad Institute Genome Sequencing Center for Infectious Disease"/>
            <person name="Wu L."/>
            <person name="Ma J."/>
        </authorList>
    </citation>
    <scope>NUCLEOTIDE SEQUENCE [LARGE SCALE GENOMIC DNA]</scope>
    <source>
        <strain evidence="4">CGMCC 4.7330</strain>
    </source>
</reference>
<feature type="domain" description="Pyrrolo-quinoline quinone repeat" evidence="2">
    <location>
        <begin position="245"/>
        <end position="412"/>
    </location>
</feature>
<keyword evidence="1" id="KW-0472">Membrane</keyword>
<evidence type="ECO:0000256" key="1">
    <source>
        <dbReference type="SAM" id="Phobius"/>
    </source>
</evidence>
<feature type="transmembrane region" description="Helical" evidence="1">
    <location>
        <begin position="7"/>
        <end position="30"/>
    </location>
</feature>
<feature type="transmembrane region" description="Helical" evidence="1">
    <location>
        <begin position="93"/>
        <end position="112"/>
    </location>
</feature>
<dbReference type="InterPro" id="IPR015943">
    <property type="entry name" value="WD40/YVTN_repeat-like_dom_sf"/>
</dbReference>
<evidence type="ECO:0000313" key="3">
    <source>
        <dbReference type="EMBL" id="MFC3964136.1"/>
    </source>
</evidence>
<proteinExistence type="predicted"/>
<feature type="transmembrane region" description="Helical" evidence="1">
    <location>
        <begin position="132"/>
        <end position="155"/>
    </location>
</feature>
<dbReference type="RefSeq" id="WP_378613912.1">
    <property type="nucleotide sequence ID" value="NZ_JBHSAX010000016.1"/>
</dbReference>
<dbReference type="InterPro" id="IPR018391">
    <property type="entry name" value="PQQ_b-propeller_rpt"/>
</dbReference>
<dbReference type="InterPro" id="IPR002372">
    <property type="entry name" value="PQQ_rpt_dom"/>
</dbReference>
<comment type="caution">
    <text evidence="3">The sequence shown here is derived from an EMBL/GenBank/DDBJ whole genome shotgun (WGS) entry which is preliminary data.</text>
</comment>
<dbReference type="SUPFAM" id="SSF50998">
    <property type="entry name" value="Quinoprotein alcohol dehydrogenase-like"/>
    <property type="match status" value="1"/>
</dbReference>
<name>A0ABV8DVS7_9NOCA</name>
<dbReference type="SMART" id="SM00564">
    <property type="entry name" value="PQQ"/>
    <property type="match status" value="2"/>
</dbReference>
<evidence type="ECO:0000259" key="2">
    <source>
        <dbReference type="Pfam" id="PF13360"/>
    </source>
</evidence>
<dbReference type="EMBL" id="JBHSAX010000016">
    <property type="protein sequence ID" value="MFC3964136.1"/>
    <property type="molecule type" value="Genomic_DNA"/>
</dbReference>
<keyword evidence="1" id="KW-0812">Transmembrane</keyword>
<dbReference type="Pfam" id="PF13360">
    <property type="entry name" value="PQQ_2"/>
    <property type="match status" value="1"/>
</dbReference>
<dbReference type="InterPro" id="IPR011047">
    <property type="entry name" value="Quinoprotein_ADH-like_sf"/>
</dbReference>
<dbReference type="Gene3D" id="2.130.10.10">
    <property type="entry name" value="YVTN repeat-like/Quinoprotein amine dehydrogenase"/>
    <property type="match status" value="1"/>
</dbReference>
<keyword evidence="4" id="KW-1185">Reference proteome</keyword>
<sequence>MIGVGAVRFAAVVGAVSVWGGTVLACYGRFVGPRPVRPDWDYGMGRFDISRIDAEPVYFGVVALAVGLWVGVVAVALARRGWNEGDEYARRDWGVLFAVLAGIVVLPAMALIRDAAAVVQTLQAVRPLTITVPVIVAGCVLIVAGSILLLPAALAPAALAPLRGRGLVVPLVAAVSVPVLAAGLAVRAGDDARGIDLRTVAAVAVPPVPAGLGIERYEVWLGNPGRVYPADVVVAGAGFVVANSGGITAYHGGSGEELWHYRRTQREGGIGVQPGSLRSLDGGVVLAYWEYRGWTALDALTGELLWQVSDFTRDHPDPQSPERRGRGFGLPEPLFRTEDDVLVSYDSRTGARRWSARAVDPDCPGARSWFDTTTSTVYQAFRCLDPDELRVSALSGRDGSITRTYVIPRPVGKDIPMTHRSGERVAAEWGENTVLLDGAHDPQPLPGAQRVLAADAEGVLLRQRAGVEYIARDARWVSEDAEVRTALYWYYGLLGEYVAAIEQTDPGTVLRTWRRADGSPGPVVPVEVRGGRCPEGGLVPSPEMLTIPGGLLIRCGGWLLGYS</sequence>
<feature type="transmembrane region" description="Helical" evidence="1">
    <location>
        <begin position="57"/>
        <end position="78"/>
    </location>
</feature>
<organism evidence="3 4">
    <name type="scientific">Nocardia jiangsuensis</name>
    <dbReference type="NCBI Taxonomy" id="1691563"/>
    <lineage>
        <taxon>Bacteria</taxon>
        <taxon>Bacillati</taxon>
        <taxon>Actinomycetota</taxon>
        <taxon>Actinomycetes</taxon>
        <taxon>Mycobacteriales</taxon>
        <taxon>Nocardiaceae</taxon>
        <taxon>Nocardia</taxon>
    </lineage>
</organism>
<keyword evidence="1" id="KW-1133">Transmembrane helix</keyword>
<accession>A0ABV8DVS7</accession>
<dbReference type="Proteomes" id="UP001595696">
    <property type="component" value="Unassembled WGS sequence"/>
</dbReference>
<gene>
    <name evidence="3" type="ORF">ACFO0B_19290</name>
</gene>
<protein>
    <submittedName>
        <fullName evidence="3">PQQ-binding-like beta-propeller repeat protein</fullName>
    </submittedName>
</protein>